<dbReference type="GO" id="GO:0003677">
    <property type="term" value="F:DNA binding"/>
    <property type="evidence" value="ECO:0007669"/>
    <property type="project" value="UniProtKB-KW"/>
</dbReference>
<dbReference type="SUPFAM" id="SSF54171">
    <property type="entry name" value="DNA-binding domain"/>
    <property type="match status" value="1"/>
</dbReference>
<dbReference type="Gene3D" id="3.30.730.10">
    <property type="entry name" value="AP2/ERF domain"/>
    <property type="match status" value="1"/>
</dbReference>
<evidence type="ECO:0000313" key="9">
    <source>
        <dbReference type="Proteomes" id="UP001058974"/>
    </source>
</evidence>
<keyword evidence="3" id="KW-0238">DNA-binding</keyword>
<keyword evidence="4" id="KW-0804">Transcription</keyword>
<dbReference type="InterPro" id="IPR050913">
    <property type="entry name" value="AP2/ERF_ERF"/>
</dbReference>
<dbReference type="Proteomes" id="UP001058974">
    <property type="component" value="Chromosome 2"/>
</dbReference>
<dbReference type="InterPro" id="IPR001471">
    <property type="entry name" value="AP2/ERF_dom"/>
</dbReference>
<evidence type="ECO:0000256" key="6">
    <source>
        <dbReference type="SAM" id="MobiDB-lite"/>
    </source>
</evidence>
<dbReference type="OrthoDB" id="1917565at2759"/>
<reference evidence="8 9" key="1">
    <citation type="journal article" date="2022" name="Nat. Genet.">
        <title>Improved pea reference genome and pan-genome highlight genomic features and evolutionary characteristics.</title>
        <authorList>
            <person name="Yang T."/>
            <person name="Liu R."/>
            <person name="Luo Y."/>
            <person name="Hu S."/>
            <person name="Wang D."/>
            <person name="Wang C."/>
            <person name="Pandey M.K."/>
            <person name="Ge S."/>
            <person name="Xu Q."/>
            <person name="Li N."/>
            <person name="Li G."/>
            <person name="Huang Y."/>
            <person name="Saxena R.K."/>
            <person name="Ji Y."/>
            <person name="Li M."/>
            <person name="Yan X."/>
            <person name="He Y."/>
            <person name="Liu Y."/>
            <person name="Wang X."/>
            <person name="Xiang C."/>
            <person name="Varshney R.K."/>
            <person name="Ding H."/>
            <person name="Gao S."/>
            <person name="Zong X."/>
        </authorList>
    </citation>
    <scope>NUCLEOTIDE SEQUENCE [LARGE SCALE GENOMIC DNA]</scope>
    <source>
        <strain evidence="8 9">cv. Zhongwan 6</strain>
    </source>
</reference>
<dbReference type="Gramene" id="Psat2g082880.1">
    <property type="protein sequence ID" value="Psat2g082880.1.cds1"/>
    <property type="gene ID" value="Psat2g082880"/>
</dbReference>
<dbReference type="InterPro" id="IPR016177">
    <property type="entry name" value="DNA-bd_dom_sf"/>
</dbReference>
<sequence>MDPPPSRVSRSRRILKIVYDDPDVTDSSSDERNNIVVDKTMRKRVVLEIAFPNVPSDQTVDNELNKNNNSCETTKHEVKQPSCKHRGVRMRKWGRYAAEIRNPINGERIWLGTFDSAEKASKAYEAKRDEFEAIYKKDFPKGKKNKRFKKVSFAEPLVASSNDSERDTSNIPLSSPEFVKNVEVSSDETNSLQKSDIVQQPNVVANVDASSQLESDWLTLDDSELDLGASNKDLGCLDDLNDIDIPFDFDYFGTQFAVYHGIPSSIGEPRKRSSIKELPNIPKQIKEPLNIPGQ</sequence>
<dbReference type="Gramene" id="Psat02G0246100-T1">
    <property type="protein sequence ID" value="KAI5436031.1"/>
    <property type="gene ID" value="KIW84_022461"/>
</dbReference>
<keyword evidence="9" id="KW-1185">Reference proteome</keyword>
<comment type="subcellular location">
    <subcellularLocation>
        <location evidence="1">Nucleus</location>
    </subcellularLocation>
</comment>
<evidence type="ECO:0000313" key="8">
    <source>
        <dbReference type="EMBL" id="KAI5436031.1"/>
    </source>
</evidence>
<dbReference type="PANTHER" id="PTHR31194">
    <property type="entry name" value="SHN SHINE , DNA BINDING / TRANSCRIPTION FACTOR"/>
    <property type="match status" value="1"/>
</dbReference>
<protein>
    <recommendedName>
        <fullName evidence="7">AP2/ERF domain-containing protein</fullName>
    </recommendedName>
</protein>
<evidence type="ECO:0000256" key="5">
    <source>
        <dbReference type="ARBA" id="ARBA00023242"/>
    </source>
</evidence>
<keyword evidence="2" id="KW-0805">Transcription regulation</keyword>
<feature type="domain" description="AP2/ERF" evidence="7">
    <location>
        <begin position="84"/>
        <end position="154"/>
    </location>
</feature>
<evidence type="ECO:0000256" key="2">
    <source>
        <dbReference type="ARBA" id="ARBA00023015"/>
    </source>
</evidence>
<dbReference type="GO" id="GO:0003700">
    <property type="term" value="F:DNA-binding transcription factor activity"/>
    <property type="evidence" value="ECO:0007669"/>
    <property type="project" value="InterPro"/>
</dbReference>
<dbReference type="PROSITE" id="PS51032">
    <property type="entry name" value="AP2_ERF"/>
    <property type="match status" value="1"/>
</dbReference>
<dbReference type="CDD" id="cd00018">
    <property type="entry name" value="AP2"/>
    <property type="match status" value="1"/>
</dbReference>
<dbReference type="Pfam" id="PF00847">
    <property type="entry name" value="AP2"/>
    <property type="match status" value="1"/>
</dbReference>
<dbReference type="GO" id="GO:0005634">
    <property type="term" value="C:nucleus"/>
    <property type="evidence" value="ECO:0007669"/>
    <property type="project" value="UniProtKB-SubCell"/>
</dbReference>
<dbReference type="Gramene" id="PSAT_LOCUS9397_t1">
    <property type="protein sequence ID" value="CAL5189279.1"/>
    <property type="gene ID" value="PSAT_LOCUS9397"/>
</dbReference>
<organism evidence="8 9">
    <name type="scientific">Pisum sativum</name>
    <name type="common">Garden pea</name>
    <name type="synonym">Lathyrus oleraceus</name>
    <dbReference type="NCBI Taxonomy" id="3888"/>
    <lineage>
        <taxon>Eukaryota</taxon>
        <taxon>Viridiplantae</taxon>
        <taxon>Streptophyta</taxon>
        <taxon>Embryophyta</taxon>
        <taxon>Tracheophyta</taxon>
        <taxon>Spermatophyta</taxon>
        <taxon>Magnoliopsida</taxon>
        <taxon>eudicotyledons</taxon>
        <taxon>Gunneridae</taxon>
        <taxon>Pentapetalae</taxon>
        <taxon>rosids</taxon>
        <taxon>fabids</taxon>
        <taxon>Fabales</taxon>
        <taxon>Fabaceae</taxon>
        <taxon>Papilionoideae</taxon>
        <taxon>50 kb inversion clade</taxon>
        <taxon>NPAAA clade</taxon>
        <taxon>Hologalegina</taxon>
        <taxon>IRL clade</taxon>
        <taxon>Fabeae</taxon>
        <taxon>Lathyrus</taxon>
    </lineage>
</organism>
<proteinExistence type="predicted"/>
<dbReference type="SMART" id="SM00380">
    <property type="entry name" value="AP2"/>
    <property type="match status" value="1"/>
</dbReference>
<dbReference type="EMBL" id="JAMSHJ010000002">
    <property type="protein sequence ID" value="KAI5436031.1"/>
    <property type="molecule type" value="Genomic_DNA"/>
</dbReference>
<name>A0A9D4YAI4_PEA</name>
<dbReference type="PRINTS" id="PR00367">
    <property type="entry name" value="ETHRSPELEMNT"/>
</dbReference>
<gene>
    <name evidence="8" type="ORF">KIW84_022461</name>
</gene>
<evidence type="ECO:0000256" key="3">
    <source>
        <dbReference type="ARBA" id="ARBA00023125"/>
    </source>
</evidence>
<dbReference type="InterPro" id="IPR036955">
    <property type="entry name" value="AP2/ERF_dom_sf"/>
</dbReference>
<feature type="region of interest" description="Disordered" evidence="6">
    <location>
        <begin position="267"/>
        <end position="294"/>
    </location>
</feature>
<evidence type="ECO:0000256" key="4">
    <source>
        <dbReference type="ARBA" id="ARBA00023163"/>
    </source>
</evidence>
<evidence type="ECO:0000259" key="7">
    <source>
        <dbReference type="PROSITE" id="PS51032"/>
    </source>
</evidence>
<comment type="caution">
    <text evidence="8">The sequence shown here is derived from an EMBL/GenBank/DDBJ whole genome shotgun (WGS) entry which is preliminary data.</text>
</comment>
<keyword evidence="5" id="KW-0539">Nucleus</keyword>
<evidence type="ECO:0000256" key="1">
    <source>
        <dbReference type="ARBA" id="ARBA00004123"/>
    </source>
</evidence>
<dbReference type="AlphaFoldDB" id="A0A9D4YAI4"/>
<dbReference type="PANTHER" id="PTHR31194:SF202">
    <property type="entry name" value="ETHYLENE-RESPONSIVE TRANSCRIPTION FACTOR ERF070"/>
    <property type="match status" value="1"/>
</dbReference>
<accession>A0A9D4YAI4</accession>